<dbReference type="EMBL" id="JANRHH010000045">
    <property type="protein sequence ID" value="MDN4594731.1"/>
    <property type="molecule type" value="Genomic_DNA"/>
</dbReference>
<dbReference type="InterPro" id="IPR037523">
    <property type="entry name" value="VOC_core"/>
</dbReference>
<dbReference type="PROSITE" id="PS51819">
    <property type="entry name" value="VOC"/>
    <property type="match status" value="1"/>
</dbReference>
<dbReference type="InterPro" id="IPR029068">
    <property type="entry name" value="Glyas_Bleomycin-R_OHBP_Dase"/>
</dbReference>
<evidence type="ECO:0000256" key="1">
    <source>
        <dbReference type="ARBA" id="ARBA00022723"/>
    </source>
</evidence>
<sequence length="171" mass="19721">MIRSIWRRSGGRSNDFDASSPEGGCVGSVVRVSFSHLDYNVVDLSHAVAFYDPLMHFLGFEKEADHPDWVLYNNGRMKLCLVQCEQRYADPPFHRKRPGLNHIASAEDVDRTAQFLRERNIPILYDSPGQFHDTIRYYAVFFEDPFRLKLEVVYSPDYFGVKKVPTTALAE</sequence>
<feature type="domain" description="VOC" evidence="3">
    <location>
        <begin position="33"/>
        <end position="155"/>
    </location>
</feature>
<keyword evidence="1" id="KW-0479">Metal-binding</keyword>
<dbReference type="InterPro" id="IPR004360">
    <property type="entry name" value="Glyas_Fos-R_dOase_dom"/>
</dbReference>
<dbReference type="PANTHER" id="PTHR36113:SF6">
    <property type="entry name" value="FOSFOMYCIN RESISTANCE PROTEIN FOSX"/>
    <property type="match status" value="1"/>
</dbReference>
<organism evidence="4 5">
    <name type="scientific">Polycladomyces subterraneus</name>
    <dbReference type="NCBI Taxonomy" id="1016997"/>
    <lineage>
        <taxon>Bacteria</taxon>
        <taxon>Bacillati</taxon>
        <taxon>Bacillota</taxon>
        <taxon>Bacilli</taxon>
        <taxon>Bacillales</taxon>
        <taxon>Thermoactinomycetaceae</taxon>
        <taxon>Polycladomyces</taxon>
    </lineage>
</organism>
<comment type="caution">
    <text evidence="4">The sequence shown here is derived from an EMBL/GenBank/DDBJ whole genome shotgun (WGS) entry which is preliminary data.</text>
</comment>
<evidence type="ECO:0000256" key="2">
    <source>
        <dbReference type="SAM" id="MobiDB-lite"/>
    </source>
</evidence>
<feature type="compositionally biased region" description="Basic residues" evidence="2">
    <location>
        <begin position="1"/>
        <end position="10"/>
    </location>
</feature>
<dbReference type="InterPro" id="IPR051332">
    <property type="entry name" value="Fosfomycin_Res_Enzymes"/>
</dbReference>
<dbReference type="Proteomes" id="UP001174196">
    <property type="component" value="Unassembled WGS sequence"/>
</dbReference>
<evidence type="ECO:0000259" key="3">
    <source>
        <dbReference type="PROSITE" id="PS51819"/>
    </source>
</evidence>
<protein>
    <recommendedName>
        <fullName evidence="3">VOC domain-containing protein</fullName>
    </recommendedName>
</protein>
<reference evidence="4" key="1">
    <citation type="submission" date="2022-08" db="EMBL/GenBank/DDBJ databases">
        <title>Polycladomyces zharkentsis sp. nov., a novel thermophilic CMC and starch-degrading bacterium isolated from a geothermal spring in Kazakhstan.</title>
        <authorList>
            <person name="Mashzhan A."/>
            <person name="Kistaubaeva A."/>
            <person name="Javier-Lopez R."/>
            <person name="Birkeland N.-K."/>
        </authorList>
    </citation>
    <scope>NUCLEOTIDE SEQUENCE</scope>
    <source>
        <strain evidence="4">KSR 13</strain>
    </source>
</reference>
<accession>A0ABT8IPL1</accession>
<gene>
    <name evidence="4" type="ORF">NWF35_12715</name>
</gene>
<proteinExistence type="predicted"/>
<feature type="region of interest" description="Disordered" evidence="2">
    <location>
        <begin position="1"/>
        <end position="20"/>
    </location>
</feature>
<name>A0ABT8IPL1_9BACL</name>
<dbReference type="SUPFAM" id="SSF54593">
    <property type="entry name" value="Glyoxalase/Bleomycin resistance protein/Dihydroxybiphenyl dioxygenase"/>
    <property type="match status" value="1"/>
</dbReference>
<evidence type="ECO:0000313" key="4">
    <source>
        <dbReference type="EMBL" id="MDN4594731.1"/>
    </source>
</evidence>
<dbReference type="Pfam" id="PF00903">
    <property type="entry name" value="Glyoxalase"/>
    <property type="match status" value="1"/>
</dbReference>
<dbReference type="PANTHER" id="PTHR36113">
    <property type="entry name" value="LYASE, PUTATIVE-RELATED-RELATED"/>
    <property type="match status" value="1"/>
</dbReference>
<keyword evidence="5" id="KW-1185">Reference proteome</keyword>
<dbReference type="RefSeq" id="WP_301239549.1">
    <property type="nucleotide sequence ID" value="NZ_JANRHH010000045.1"/>
</dbReference>
<dbReference type="Gene3D" id="3.10.180.10">
    <property type="entry name" value="2,3-Dihydroxybiphenyl 1,2-Dioxygenase, domain 1"/>
    <property type="match status" value="1"/>
</dbReference>
<evidence type="ECO:0000313" key="5">
    <source>
        <dbReference type="Proteomes" id="UP001174196"/>
    </source>
</evidence>